<dbReference type="PROSITE" id="PS50297">
    <property type="entry name" value="ANK_REP_REGION"/>
    <property type="match status" value="1"/>
</dbReference>
<evidence type="ECO:0000313" key="3">
    <source>
        <dbReference type="EMBL" id="KAK8230648.1"/>
    </source>
</evidence>
<keyword evidence="1" id="KW-0040">ANK repeat</keyword>
<keyword evidence="4" id="KW-1185">Reference proteome</keyword>
<feature type="compositionally biased region" description="Basic residues" evidence="2">
    <location>
        <begin position="1"/>
        <end position="12"/>
    </location>
</feature>
<dbReference type="EMBL" id="JBBWRZ010000008">
    <property type="protein sequence ID" value="KAK8230648.1"/>
    <property type="molecule type" value="Genomic_DNA"/>
</dbReference>
<gene>
    <name evidence="3" type="ORF">HDK90DRAFT_512778</name>
</gene>
<dbReference type="Gene3D" id="1.25.40.20">
    <property type="entry name" value="Ankyrin repeat-containing domain"/>
    <property type="match status" value="1"/>
</dbReference>
<organism evidence="3 4">
    <name type="scientific">Phyllosticta capitalensis</name>
    <dbReference type="NCBI Taxonomy" id="121624"/>
    <lineage>
        <taxon>Eukaryota</taxon>
        <taxon>Fungi</taxon>
        <taxon>Dikarya</taxon>
        <taxon>Ascomycota</taxon>
        <taxon>Pezizomycotina</taxon>
        <taxon>Dothideomycetes</taxon>
        <taxon>Dothideomycetes incertae sedis</taxon>
        <taxon>Botryosphaeriales</taxon>
        <taxon>Phyllostictaceae</taxon>
        <taxon>Phyllosticta</taxon>
    </lineage>
</organism>
<evidence type="ECO:0000256" key="1">
    <source>
        <dbReference type="PROSITE-ProRule" id="PRU00023"/>
    </source>
</evidence>
<feature type="compositionally biased region" description="Basic residues" evidence="2">
    <location>
        <begin position="30"/>
        <end position="41"/>
    </location>
</feature>
<accession>A0ABR1YJE3</accession>
<reference evidence="3 4" key="1">
    <citation type="submission" date="2024-04" db="EMBL/GenBank/DDBJ databases">
        <title>Phyllosticta paracitricarpa is synonymous to the EU quarantine fungus P. citricarpa based on phylogenomic analyses.</title>
        <authorList>
            <consortium name="Lawrence Berkeley National Laboratory"/>
            <person name="Van Ingen-Buijs V.A."/>
            <person name="Van Westerhoven A.C."/>
            <person name="Haridas S."/>
            <person name="Skiadas P."/>
            <person name="Martin F."/>
            <person name="Groenewald J.Z."/>
            <person name="Crous P.W."/>
            <person name="Seidl M.F."/>
        </authorList>
    </citation>
    <scope>NUCLEOTIDE SEQUENCE [LARGE SCALE GENOMIC DNA]</scope>
    <source>
        <strain evidence="3 4">CBS 123374</strain>
    </source>
</reference>
<proteinExistence type="predicted"/>
<name>A0ABR1YJE3_9PEZI</name>
<sequence length="538" mass="61001">MAVTRSKTRGKHPPPSDVSKPPDKTAARKTPAKPKAASRRRVAQEKKVDRLTALPLELFRMILEEFVADLAKEPYGWKQRKLHSLEMHQMINLRFVCKLFNVEIVNAIFATARPLKVTNSTFWDFLAKPFVVDRLLLAEVKARPNSTISLLALIHQVVDKLMQLQGVESETIRQEHLEATCQCVLKSSHPRTIVFNLRRRLEWTYDDAGNPYNVNMDDDVVKSCSVVACWMGNISLLEKIKPKPSASFLRSGPRFMGTPQWAAARNGQMKSIKYLQGMGISFKPEDLWADSKNPLLGALRGNHTQAFQAVLPAYDCFRTGGTGNYIYKWNDMCHQITTGTTEAIFRAFWTHKPTCPKKNLCEGLIDVCLDKRQIKTTLAQILIEMGAPINEYSNWRQRTPLEAAIEAGPPEFLELLLQSGGNVNAAVVERVLMPYNWHMRQKKQYRSDPILKALDLNKIEAMEVLLRYCKWETATKANVLLEAVNKDRLDMVKLLVSPVHFDPKDSRRAANMGRAAVRQARADLKTEILSVLIAHGCE</sequence>
<dbReference type="Pfam" id="PF00023">
    <property type="entry name" value="Ank"/>
    <property type="match status" value="1"/>
</dbReference>
<feature type="region of interest" description="Disordered" evidence="2">
    <location>
        <begin position="1"/>
        <end position="44"/>
    </location>
</feature>
<comment type="caution">
    <text evidence="3">The sequence shown here is derived from an EMBL/GenBank/DDBJ whole genome shotgun (WGS) entry which is preliminary data.</text>
</comment>
<dbReference type="InterPro" id="IPR002110">
    <property type="entry name" value="Ankyrin_rpt"/>
</dbReference>
<evidence type="ECO:0000313" key="4">
    <source>
        <dbReference type="Proteomes" id="UP001492380"/>
    </source>
</evidence>
<dbReference type="SUPFAM" id="SSF48403">
    <property type="entry name" value="Ankyrin repeat"/>
    <property type="match status" value="1"/>
</dbReference>
<dbReference type="SMART" id="SM00248">
    <property type="entry name" value="ANK"/>
    <property type="match status" value="3"/>
</dbReference>
<dbReference type="InterPro" id="IPR036770">
    <property type="entry name" value="Ankyrin_rpt-contain_sf"/>
</dbReference>
<dbReference type="PROSITE" id="PS50088">
    <property type="entry name" value="ANK_REPEAT"/>
    <property type="match status" value="1"/>
</dbReference>
<evidence type="ECO:0000256" key="2">
    <source>
        <dbReference type="SAM" id="MobiDB-lite"/>
    </source>
</evidence>
<feature type="repeat" description="ANK" evidence="1">
    <location>
        <begin position="396"/>
        <end position="428"/>
    </location>
</feature>
<dbReference type="Proteomes" id="UP001492380">
    <property type="component" value="Unassembled WGS sequence"/>
</dbReference>
<protein>
    <submittedName>
        <fullName evidence="3">Uncharacterized protein</fullName>
    </submittedName>
</protein>